<feature type="region of interest" description="Disordered" evidence="1">
    <location>
        <begin position="133"/>
        <end position="179"/>
    </location>
</feature>
<feature type="compositionally biased region" description="Low complexity" evidence="1">
    <location>
        <begin position="545"/>
        <end position="563"/>
    </location>
</feature>
<sequence>MNDTKHNPANAGQDSDDLIAELARLVAQDARAAAAPASAYRREEPQVPAQPEPEAGQEDFYEAEPSFGAPQEFSARDESHAERDERVPDSGQNDTMPAFDFGFGAAQDVSADDQQASGDPIADLIADAEVATYESDSLRDEGWSGHADGASAEPEPSHGSYGRANEDVSGAAPVAQKRDPLGEIEALIGEAARANSADAGLPAGRRVKSSFLDDYETDAAVDAAESAILAAAAATGTPVRRVQPANDPEDWLVAPAPRQIAERPEPRLEAQPSQEQFIPDPLFAAPSTPHPETPAGSDSNEYVDEYTDEDYAEETYAEEQVSPRRSRRALGGLIIPVAAGALIFALIGGVYFAFFSGPGDPGEAPVLTADASPLKEDAPASQNDSTASESVVFSEIEGNTTAPEDEELVSRDQTNGASGAEVAEVLAPEEGETALANRPVRTVTVRPDGTIVPATDSVAGSNVLPVERPDVPAVPNSTLTSDPIGEAIALAMAGSETAAEAGAEGAASEAGAAVVDAGVTEAADEGVTAPAETEIADAPRPIPRPAGLTAQTDTTTAPAAAAAAPVTETVAAATPAQTTPAPAAATPTPTSNVGAWVQLSSQRSEADAQADIPSLQARYGTLFNGATPEVSQVDLGERGIYYRVRLPQPTFDQANSVCSAIQAQGGDCFVLNN</sequence>
<keyword evidence="2" id="KW-0812">Transmembrane</keyword>
<dbReference type="Proteomes" id="UP001163882">
    <property type="component" value="Chromosome"/>
</dbReference>
<dbReference type="InterPro" id="IPR007730">
    <property type="entry name" value="SPOR-like_dom"/>
</dbReference>
<feature type="compositionally biased region" description="Low complexity" evidence="1">
    <location>
        <begin position="104"/>
        <end position="119"/>
    </location>
</feature>
<feature type="compositionally biased region" description="Low complexity" evidence="1">
    <location>
        <begin position="30"/>
        <end position="39"/>
    </location>
</feature>
<organism evidence="4 5">
    <name type="scientific">Pelagibacterium flavum</name>
    <dbReference type="NCBI Taxonomy" id="2984530"/>
    <lineage>
        <taxon>Bacteria</taxon>
        <taxon>Pseudomonadati</taxon>
        <taxon>Pseudomonadota</taxon>
        <taxon>Alphaproteobacteria</taxon>
        <taxon>Hyphomicrobiales</taxon>
        <taxon>Devosiaceae</taxon>
        <taxon>Pelagibacterium</taxon>
    </lineage>
</organism>
<proteinExistence type="predicted"/>
<feature type="compositionally biased region" description="Basic and acidic residues" evidence="1">
    <location>
        <begin position="74"/>
        <end position="88"/>
    </location>
</feature>
<dbReference type="Pfam" id="PF05036">
    <property type="entry name" value="SPOR"/>
    <property type="match status" value="1"/>
</dbReference>
<name>A0ABY6IIT7_9HYPH</name>
<accession>A0ABY6IIT7</accession>
<feature type="domain" description="SPOR" evidence="3">
    <location>
        <begin position="594"/>
        <end position="671"/>
    </location>
</feature>
<evidence type="ECO:0000256" key="2">
    <source>
        <dbReference type="SAM" id="Phobius"/>
    </source>
</evidence>
<evidence type="ECO:0000313" key="4">
    <source>
        <dbReference type="EMBL" id="UYQ70478.1"/>
    </source>
</evidence>
<keyword evidence="5" id="KW-1185">Reference proteome</keyword>
<dbReference type="RefSeq" id="WP_264224172.1">
    <property type="nucleotide sequence ID" value="NZ_CP107716.1"/>
</dbReference>
<feature type="region of interest" description="Disordered" evidence="1">
    <location>
        <begin position="523"/>
        <end position="563"/>
    </location>
</feature>
<evidence type="ECO:0000259" key="3">
    <source>
        <dbReference type="Pfam" id="PF05036"/>
    </source>
</evidence>
<evidence type="ECO:0000313" key="5">
    <source>
        <dbReference type="Proteomes" id="UP001163882"/>
    </source>
</evidence>
<dbReference type="EMBL" id="CP107716">
    <property type="protein sequence ID" value="UYQ70478.1"/>
    <property type="molecule type" value="Genomic_DNA"/>
</dbReference>
<feature type="region of interest" description="Disordered" evidence="1">
    <location>
        <begin position="30"/>
        <end position="120"/>
    </location>
</feature>
<reference evidence="4" key="1">
    <citation type="submission" date="2022-10" db="EMBL/GenBank/DDBJ databases">
        <title>YIM 151497 complete genome.</title>
        <authorList>
            <person name="Chen X."/>
        </authorList>
    </citation>
    <scope>NUCLEOTIDE SEQUENCE</scope>
    <source>
        <strain evidence="4">YIM 151497</strain>
    </source>
</reference>
<protein>
    <submittedName>
        <fullName evidence="4">SPOR domain-containing protein</fullName>
    </submittedName>
</protein>
<feature type="region of interest" description="Disordered" evidence="1">
    <location>
        <begin position="398"/>
        <end position="417"/>
    </location>
</feature>
<feature type="transmembrane region" description="Helical" evidence="2">
    <location>
        <begin position="330"/>
        <end position="354"/>
    </location>
</feature>
<gene>
    <name evidence="4" type="ORF">OF122_10320</name>
</gene>
<feature type="region of interest" description="Disordered" evidence="1">
    <location>
        <begin position="259"/>
        <end position="302"/>
    </location>
</feature>
<evidence type="ECO:0000256" key="1">
    <source>
        <dbReference type="SAM" id="MobiDB-lite"/>
    </source>
</evidence>
<keyword evidence="2" id="KW-1133">Transmembrane helix</keyword>
<keyword evidence="2" id="KW-0472">Membrane</keyword>